<keyword evidence="7" id="KW-1185">Reference proteome</keyword>
<proteinExistence type="predicted"/>
<dbReference type="InterPro" id="IPR011478">
    <property type="entry name" value="DUF1585"/>
</dbReference>
<dbReference type="EMBL" id="JBBHJY010000005">
    <property type="protein sequence ID" value="MEJ6010405.1"/>
    <property type="molecule type" value="Genomic_DNA"/>
</dbReference>
<dbReference type="Pfam" id="PF07631">
    <property type="entry name" value="PSD4"/>
    <property type="match status" value="1"/>
</dbReference>
<evidence type="ECO:0000259" key="4">
    <source>
        <dbReference type="Pfam" id="PF07631"/>
    </source>
</evidence>
<gene>
    <name evidence="6" type="ORF">WG900_10785</name>
</gene>
<dbReference type="InterPro" id="IPR013042">
    <property type="entry name" value="DUF1592"/>
</dbReference>
<evidence type="ECO:0000259" key="2">
    <source>
        <dbReference type="Pfam" id="PF07624"/>
    </source>
</evidence>
<comment type="caution">
    <text evidence="6">The sequence shown here is derived from an EMBL/GenBank/DDBJ whole genome shotgun (WGS) entry which is preliminary data.</text>
</comment>
<dbReference type="RefSeq" id="WP_339967032.1">
    <property type="nucleotide sequence ID" value="NZ_JBBHJY010000005.1"/>
</dbReference>
<feature type="domain" description="DUF1588" evidence="3">
    <location>
        <begin position="310"/>
        <end position="411"/>
    </location>
</feature>
<dbReference type="Pfam" id="PF07624">
    <property type="entry name" value="PSD2"/>
    <property type="match status" value="1"/>
</dbReference>
<feature type="domain" description="DUF1595" evidence="5">
    <location>
        <begin position="86"/>
        <end position="147"/>
    </location>
</feature>
<dbReference type="InterPro" id="IPR013043">
    <property type="entry name" value="DUF1595"/>
</dbReference>
<organism evidence="6 7">
    <name type="scientific">Novosphingobium aquae</name>
    <dbReference type="NCBI Taxonomy" id="3133435"/>
    <lineage>
        <taxon>Bacteria</taxon>
        <taxon>Pseudomonadati</taxon>
        <taxon>Pseudomonadota</taxon>
        <taxon>Alphaproteobacteria</taxon>
        <taxon>Sphingomonadales</taxon>
        <taxon>Sphingomonadaceae</taxon>
        <taxon>Novosphingobium</taxon>
    </lineage>
</organism>
<evidence type="ECO:0000313" key="6">
    <source>
        <dbReference type="EMBL" id="MEJ6010405.1"/>
    </source>
</evidence>
<evidence type="ECO:0000256" key="1">
    <source>
        <dbReference type="SAM" id="MobiDB-lite"/>
    </source>
</evidence>
<accession>A0ABU8S986</accession>
<evidence type="ECO:0000313" key="7">
    <source>
        <dbReference type="Proteomes" id="UP001379235"/>
    </source>
</evidence>
<dbReference type="Pfam" id="PF07627">
    <property type="entry name" value="PSCyt3"/>
    <property type="match status" value="1"/>
</dbReference>
<feature type="region of interest" description="Disordered" evidence="1">
    <location>
        <begin position="500"/>
        <end position="519"/>
    </location>
</feature>
<feature type="domain" description="DUF1585" evidence="2">
    <location>
        <begin position="424"/>
        <end position="494"/>
    </location>
</feature>
<evidence type="ECO:0000259" key="5">
    <source>
        <dbReference type="Pfam" id="PF07637"/>
    </source>
</evidence>
<protein>
    <submittedName>
        <fullName evidence="6">DUF1592 domain-containing protein</fullName>
    </submittedName>
</protein>
<dbReference type="Proteomes" id="UP001379235">
    <property type="component" value="Unassembled WGS sequence"/>
</dbReference>
<dbReference type="InterPro" id="IPR013039">
    <property type="entry name" value="DUF1588"/>
</dbReference>
<sequence length="519" mass="56754">MRRLNEAQYSRSIEQVFGPGITIPGRFEPSLREKGLLAIGDAHVTVTGSGFEQNELRARQIAAQAFKEKRVALACDGASTAFDLACAQTFIRDLGRHLYRRPLTEAEVASITGLARTAADKSGSMARGLQAALERMLVSPNFIFRIERTVADPAAPGVRRLDDYSLATRISFLLWDAPPDKTLLEAVARGDLRDPAKTSRLIDAMLASPRFELGTRAFFSDMFGYDQFQGLAKDQAIYPKFNSSLARDAQEQTLRTIVDLLLTNRGDYRDLFTTRKTFMTRSLGALYRVPVPATAFDGWAPYTFPANEPRSGILSLAGFLMLDPTHEGRSSPTIRGKSVRELLLCQMVPQPPANVNFQLVQDVSNPLYRTARQRLTVHQESPACAGCHKLTDPIGLSLENYDAVGNYRTHENSALIDASGTFEGKPYVGLLGLAGRLRESEAVPSCLVRRAFEYGVGREAAEADTAVLEQSAARFAAGGYRFPALMKSLAMSDAIRAVAPPSPGRTAARNAGQVEGKSR</sequence>
<feature type="domain" description="DUF1592" evidence="4">
    <location>
        <begin position="161"/>
        <end position="288"/>
    </location>
</feature>
<dbReference type="Pfam" id="PF07637">
    <property type="entry name" value="PSD5"/>
    <property type="match status" value="1"/>
</dbReference>
<name>A0ABU8S986_9SPHN</name>
<reference evidence="6 7" key="1">
    <citation type="submission" date="2024-03" db="EMBL/GenBank/DDBJ databases">
        <authorList>
            <person name="Jo J.-H."/>
        </authorList>
    </citation>
    <scope>NUCLEOTIDE SEQUENCE [LARGE SCALE GENOMIC DNA]</scope>
    <source>
        <strain evidence="6 7">AS3R-12</strain>
    </source>
</reference>
<evidence type="ECO:0000259" key="3">
    <source>
        <dbReference type="Pfam" id="PF07627"/>
    </source>
</evidence>